<comment type="caution">
    <text evidence="4">The sequence shown here is derived from an EMBL/GenBank/DDBJ whole genome shotgun (WGS) entry which is preliminary data.</text>
</comment>
<dbReference type="PANTHER" id="PTHR30204:SF92">
    <property type="entry name" value="HTH-TYPE TRANSCRIPTIONAL REGULATOR ZNTR"/>
    <property type="match status" value="1"/>
</dbReference>
<dbReference type="Pfam" id="PF13411">
    <property type="entry name" value="MerR_1"/>
    <property type="match status" value="1"/>
</dbReference>
<dbReference type="InterPro" id="IPR000551">
    <property type="entry name" value="MerR-type_HTH_dom"/>
</dbReference>
<keyword evidence="1" id="KW-0238">DNA-binding</keyword>
<dbReference type="PRINTS" id="PR00040">
    <property type="entry name" value="HTHMERR"/>
</dbReference>
<dbReference type="EMBL" id="BMIJ01000004">
    <property type="protein sequence ID" value="GGB96437.1"/>
    <property type="molecule type" value="Genomic_DNA"/>
</dbReference>
<gene>
    <name evidence="4" type="ORF">GCM10011352_23200</name>
</gene>
<feature type="coiled-coil region" evidence="2">
    <location>
        <begin position="91"/>
        <end position="118"/>
    </location>
</feature>
<keyword evidence="2" id="KW-0175">Coiled coil</keyword>
<evidence type="ECO:0000313" key="4">
    <source>
        <dbReference type="EMBL" id="GGB96437.1"/>
    </source>
</evidence>
<dbReference type="PANTHER" id="PTHR30204">
    <property type="entry name" value="REDOX-CYCLING DRUG-SENSING TRANSCRIPTIONAL ACTIVATOR SOXR"/>
    <property type="match status" value="1"/>
</dbReference>
<dbReference type="RefSeq" id="WP_188748418.1">
    <property type="nucleotide sequence ID" value="NZ_BMIJ01000004.1"/>
</dbReference>
<dbReference type="PROSITE" id="PS50937">
    <property type="entry name" value="HTH_MERR_2"/>
    <property type="match status" value="1"/>
</dbReference>
<feature type="domain" description="HTH merR-type" evidence="3">
    <location>
        <begin position="1"/>
        <end position="69"/>
    </location>
</feature>
<evidence type="ECO:0000256" key="2">
    <source>
        <dbReference type="SAM" id="Coils"/>
    </source>
</evidence>
<dbReference type="NCBIfam" id="TIGR02047">
    <property type="entry name" value="CadR-PbrR"/>
    <property type="match status" value="1"/>
</dbReference>
<sequence>MRIGTLGRHTGVDPETIRYYEREGLLQPPKREANGYRRYSSTHAERLRFIRHCRALEISLSEIRGLLTLLDSPDSDCDEINLLIDRHLTAVHQRRAELAELESQLMVLRQRCARHQTVAQCGIAEELKAAATGESCICHRD</sequence>
<dbReference type="SUPFAM" id="SSF46955">
    <property type="entry name" value="Putative DNA-binding domain"/>
    <property type="match status" value="1"/>
</dbReference>
<protein>
    <submittedName>
        <fullName evidence="4">Transcriptional regulator</fullName>
    </submittedName>
</protein>
<reference evidence="5" key="1">
    <citation type="journal article" date="2019" name="Int. J. Syst. Evol. Microbiol.">
        <title>The Global Catalogue of Microorganisms (GCM) 10K type strain sequencing project: providing services to taxonomists for standard genome sequencing and annotation.</title>
        <authorList>
            <consortium name="The Broad Institute Genomics Platform"/>
            <consortium name="The Broad Institute Genome Sequencing Center for Infectious Disease"/>
            <person name="Wu L."/>
            <person name="Ma J."/>
        </authorList>
    </citation>
    <scope>NUCLEOTIDE SEQUENCE [LARGE SCALE GENOMIC DNA]</scope>
    <source>
        <strain evidence="5">CGMCC 1.15341</strain>
    </source>
</reference>
<accession>A0ABQ1KDF3</accession>
<dbReference type="SMART" id="SM00422">
    <property type="entry name" value="HTH_MERR"/>
    <property type="match status" value="1"/>
</dbReference>
<dbReference type="InterPro" id="IPR009061">
    <property type="entry name" value="DNA-bd_dom_put_sf"/>
</dbReference>
<dbReference type="Proteomes" id="UP000629025">
    <property type="component" value="Unassembled WGS sequence"/>
</dbReference>
<proteinExistence type="predicted"/>
<dbReference type="InterPro" id="IPR011791">
    <property type="entry name" value="CadR-PbrR"/>
</dbReference>
<dbReference type="InterPro" id="IPR047057">
    <property type="entry name" value="MerR_fam"/>
</dbReference>
<dbReference type="Gene3D" id="1.10.1660.10">
    <property type="match status" value="1"/>
</dbReference>
<name>A0ABQ1KDF3_9GAMM</name>
<evidence type="ECO:0000259" key="3">
    <source>
        <dbReference type="PROSITE" id="PS50937"/>
    </source>
</evidence>
<organism evidence="4 5">
    <name type="scientific">Marinobacterium zhoushanense</name>
    <dbReference type="NCBI Taxonomy" id="1679163"/>
    <lineage>
        <taxon>Bacteria</taxon>
        <taxon>Pseudomonadati</taxon>
        <taxon>Pseudomonadota</taxon>
        <taxon>Gammaproteobacteria</taxon>
        <taxon>Oceanospirillales</taxon>
        <taxon>Oceanospirillaceae</taxon>
        <taxon>Marinobacterium</taxon>
    </lineage>
</organism>
<evidence type="ECO:0000256" key="1">
    <source>
        <dbReference type="ARBA" id="ARBA00023125"/>
    </source>
</evidence>
<dbReference type="CDD" id="cd04784">
    <property type="entry name" value="HTH_CadR-PbrR"/>
    <property type="match status" value="1"/>
</dbReference>
<evidence type="ECO:0000313" key="5">
    <source>
        <dbReference type="Proteomes" id="UP000629025"/>
    </source>
</evidence>
<keyword evidence="5" id="KW-1185">Reference proteome</keyword>